<dbReference type="EMBL" id="BMQK01000012">
    <property type="protein sequence ID" value="GGQ72452.1"/>
    <property type="molecule type" value="Genomic_DNA"/>
</dbReference>
<dbReference type="Proteomes" id="UP000620156">
    <property type="component" value="Unassembled WGS sequence"/>
</dbReference>
<feature type="compositionally biased region" description="Basic residues" evidence="1">
    <location>
        <begin position="175"/>
        <end position="186"/>
    </location>
</feature>
<evidence type="ECO:0000313" key="3">
    <source>
        <dbReference type="Proteomes" id="UP000620156"/>
    </source>
</evidence>
<reference evidence="2" key="2">
    <citation type="submission" date="2020-09" db="EMBL/GenBank/DDBJ databases">
        <authorList>
            <person name="Sun Q."/>
            <person name="Ohkuma M."/>
        </authorList>
    </citation>
    <scope>NUCLEOTIDE SEQUENCE</scope>
    <source>
        <strain evidence="2">JCM 3131</strain>
    </source>
</reference>
<gene>
    <name evidence="2" type="ORF">GCM10010145_47580</name>
</gene>
<name>A0A918BLH6_9ACTN</name>
<feature type="region of interest" description="Disordered" evidence="1">
    <location>
        <begin position="149"/>
        <end position="186"/>
    </location>
</feature>
<keyword evidence="3" id="KW-1185">Reference proteome</keyword>
<protein>
    <submittedName>
        <fullName evidence="2">Uncharacterized protein</fullName>
    </submittedName>
</protein>
<organism evidence="2 3">
    <name type="scientific">Streptomyces ruber</name>
    <dbReference type="NCBI Taxonomy" id="83378"/>
    <lineage>
        <taxon>Bacteria</taxon>
        <taxon>Bacillati</taxon>
        <taxon>Actinomycetota</taxon>
        <taxon>Actinomycetes</taxon>
        <taxon>Kitasatosporales</taxon>
        <taxon>Streptomycetaceae</taxon>
        <taxon>Streptomyces</taxon>
    </lineage>
</organism>
<proteinExistence type="predicted"/>
<reference evidence="2" key="1">
    <citation type="journal article" date="2014" name="Int. J. Syst. Evol. Microbiol.">
        <title>Complete genome sequence of Corynebacterium casei LMG S-19264T (=DSM 44701T), isolated from a smear-ripened cheese.</title>
        <authorList>
            <consortium name="US DOE Joint Genome Institute (JGI-PGF)"/>
            <person name="Walter F."/>
            <person name="Albersmeier A."/>
            <person name="Kalinowski J."/>
            <person name="Ruckert C."/>
        </authorList>
    </citation>
    <scope>NUCLEOTIDE SEQUENCE</scope>
    <source>
        <strain evidence="2">JCM 3131</strain>
    </source>
</reference>
<evidence type="ECO:0000256" key="1">
    <source>
        <dbReference type="SAM" id="MobiDB-lite"/>
    </source>
</evidence>
<comment type="caution">
    <text evidence="2">The sequence shown here is derived from an EMBL/GenBank/DDBJ whole genome shotgun (WGS) entry which is preliminary data.</text>
</comment>
<evidence type="ECO:0000313" key="2">
    <source>
        <dbReference type="EMBL" id="GGQ72452.1"/>
    </source>
</evidence>
<sequence length="186" mass="19810">MDDARAMQHRSDEGEGLRREDDVLARGLLAARPGQFGEGGRTGNRRSRFSGGSGLVAAHARLALGDGPQDRLSAALGRLLNRITAMREIHVQRTGPHACARALADVWAAWRTDRMQRAMSDLMNGAADAAGLTARDRCLADSVEADRRPGVTSAANRPGFSGRLGTALPECPAVRGRRGGRGGRFT</sequence>
<dbReference type="RefSeq" id="WP_229821243.1">
    <property type="nucleotide sequence ID" value="NZ_BMQK01000012.1"/>
</dbReference>
<dbReference type="AlphaFoldDB" id="A0A918BLH6"/>
<accession>A0A918BLH6</accession>